<reference evidence="3" key="1">
    <citation type="journal article" date="2020" name="New Phytol.">
        <title>Comparative genomics reveals dynamic genome evolution in host specialist ectomycorrhizal fungi.</title>
        <authorList>
            <person name="Lofgren L.A."/>
            <person name="Nguyen N.H."/>
            <person name="Vilgalys R."/>
            <person name="Ruytinx J."/>
            <person name="Liao H.L."/>
            <person name="Branco S."/>
            <person name="Kuo A."/>
            <person name="LaButti K."/>
            <person name="Lipzen A."/>
            <person name="Andreopoulos W."/>
            <person name="Pangilinan J."/>
            <person name="Riley R."/>
            <person name="Hundley H."/>
            <person name="Na H."/>
            <person name="Barry K."/>
            <person name="Grigoriev I.V."/>
            <person name="Stajich J.E."/>
            <person name="Kennedy P.G."/>
        </authorList>
    </citation>
    <scope>NUCLEOTIDE SEQUENCE</scope>
    <source>
        <strain evidence="3">S12</strain>
    </source>
</reference>
<comment type="caution">
    <text evidence="3">The sequence shown here is derived from an EMBL/GenBank/DDBJ whole genome shotgun (WGS) entry which is preliminary data.</text>
</comment>
<feature type="compositionally biased region" description="Polar residues" evidence="1">
    <location>
        <begin position="452"/>
        <end position="465"/>
    </location>
</feature>
<dbReference type="OrthoDB" id="2678898at2759"/>
<dbReference type="Pfam" id="PF20149">
    <property type="entry name" value="DUF6532"/>
    <property type="match status" value="1"/>
</dbReference>
<evidence type="ECO:0000256" key="1">
    <source>
        <dbReference type="SAM" id="MobiDB-lite"/>
    </source>
</evidence>
<dbReference type="RefSeq" id="XP_041163459.1">
    <property type="nucleotide sequence ID" value="XM_041299828.1"/>
</dbReference>
<evidence type="ECO:0000313" key="4">
    <source>
        <dbReference type="Proteomes" id="UP000719766"/>
    </source>
</evidence>
<feature type="region of interest" description="Disordered" evidence="1">
    <location>
        <begin position="439"/>
        <end position="465"/>
    </location>
</feature>
<dbReference type="GeneID" id="64593592"/>
<feature type="region of interest" description="Disordered" evidence="1">
    <location>
        <begin position="1"/>
        <end position="31"/>
    </location>
</feature>
<dbReference type="Proteomes" id="UP000719766">
    <property type="component" value="Unassembled WGS sequence"/>
</dbReference>
<dbReference type="EMBL" id="JABBWE010000012">
    <property type="protein sequence ID" value="KAG1798918.1"/>
    <property type="molecule type" value="Genomic_DNA"/>
</dbReference>
<organism evidence="3 4">
    <name type="scientific">Suillus plorans</name>
    <dbReference type="NCBI Taxonomy" id="116603"/>
    <lineage>
        <taxon>Eukaryota</taxon>
        <taxon>Fungi</taxon>
        <taxon>Dikarya</taxon>
        <taxon>Basidiomycota</taxon>
        <taxon>Agaricomycotina</taxon>
        <taxon>Agaricomycetes</taxon>
        <taxon>Agaricomycetidae</taxon>
        <taxon>Boletales</taxon>
        <taxon>Suillineae</taxon>
        <taxon>Suillaceae</taxon>
        <taxon>Suillus</taxon>
    </lineage>
</organism>
<gene>
    <name evidence="3" type="ORF">HD556DRAFT_1305772</name>
</gene>
<feature type="domain" description="DUF6532" evidence="2">
    <location>
        <begin position="495"/>
        <end position="676"/>
    </location>
</feature>
<name>A0A9P7DN29_9AGAM</name>
<sequence>MHVMQWSRDSNVTTTAATTSGSDAEEDILPLTPDSKCSYRTGCAHIPPRRSPALSHFQRQRNQGSHPYRRPSPSFEEDYLGSKLLGRPSNSDDSAESMSFGVKDAYTKQIEQLSPDSFRYAVHYKEAVRERKRMRMFTAAWELEEIKRLRAFLQTTMASSEMEFVAAEQESRWLLDIIVDRQKLRTALSRLSPDDKWPHSTKSNEYVVKRELMDESGTCDDLNEAKIKLPGVYEPTGFRPEKSVFKESTTTMLPAYTCDDQQLDFFSDDEYNLDSLFNDELTPHDHDDYPPPHPNLFDNNFVQPSEPETSNLLITREEETHPHHFSPSSSQNWLNHNTLAIQQPSHTTVDNPGTTLHLRAPSLRPHDPDNHYELLDAGTGLSIGDYLTGFPPPVLSMDGVSTFPRGFQGEPEPLGEPLPHPVNRNHGPSKRTHPFLFHPYSHQPGNHEASAADSQAPESGPSIVQQPLLPSYAESNPLHMEIVRSALDHVIDYAVNVHCLLNQKARKKLVEEALTNAVNSICPHTQAGTRKQWVKKNKKALYQTISDPFKKIMAACKRIARAKIQTGYRLRPEPWSGISEPEHQRQIVQDLIDDNVFPPKFSAGNDGHALENRVLWDIILNALQEVGYQRYLRTLDSMMPTAIVAVYCALSELSSGRLVDVEFGADAFRDRYDALQDYINQRVAHDVAFLERWKDYEQVTRARLLEI</sequence>
<protein>
    <recommendedName>
        <fullName evidence="2">DUF6532 domain-containing protein</fullName>
    </recommendedName>
</protein>
<proteinExistence type="predicted"/>
<accession>A0A9P7DN29</accession>
<dbReference type="AlphaFoldDB" id="A0A9P7DN29"/>
<feature type="region of interest" description="Disordered" evidence="1">
    <location>
        <begin position="48"/>
        <end position="97"/>
    </location>
</feature>
<evidence type="ECO:0000259" key="2">
    <source>
        <dbReference type="Pfam" id="PF20149"/>
    </source>
</evidence>
<dbReference type="InterPro" id="IPR045341">
    <property type="entry name" value="DUF6532"/>
</dbReference>
<keyword evidence="4" id="KW-1185">Reference proteome</keyword>
<evidence type="ECO:0000313" key="3">
    <source>
        <dbReference type="EMBL" id="KAG1798918.1"/>
    </source>
</evidence>